<dbReference type="GeneID" id="78296770"/>
<dbReference type="InterPro" id="IPR038901">
    <property type="entry name" value="HEXDC-like"/>
</dbReference>
<evidence type="ECO:0000259" key="1">
    <source>
        <dbReference type="Pfam" id="PF18088"/>
    </source>
</evidence>
<name>A0A2U1AJD8_9BACT</name>
<dbReference type="RefSeq" id="WP_116885499.1">
    <property type="nucleotide sequence ID" value="NZ_CABMMC010000108.1"/>
</dbReference>
<dbReference type="GO" id="GO:0015929">
    <property type="term" value="F:hexosaminidase activity"/>
    <property type="evidence" value="ECO:0007669"/>
    <property type="project" value="InterPro"/>
</dbReference>
<comment type="caution">
    <text evidence="2">The sequence shown here is derived from an EMBL/GenBank/DDBJ whole genome shotgun (WGS) entry which is preliminary data.</text>
</comment>
<dbReference type="PANTHER" id="PTHR21040:SF8">
    <property type="entry name" value="BCDNA.GH04120"/>
    <property type="match status" value="1"/>
</dbReference>
<dbReference type="CDD" id="cd06565">
    <property type="entry name" value="GH20_GcnA-like"/>
    <property type="match status" value="1"/>
</dbReference>
<sequence>MKTFTLFWNSAESPAELHPMLEELGRFHPIAPAPPKAANLFFRRSGHGLEVTKKGDAFHIAYSSLHLAARGIGLALAGLEECIIPSFRTVGALFDVSRNLVFTVPQFRKRLRQLALLGYNMVMLYTEDTYELPGVPCMGYLRGSYSLEEMRELDEYAARFGIEMVACIQTLGHLGQFLKWPGAAGFRDTDDVLLTDHVETYELIDRMFNFWSRAFRSRRIHIGMDEAHLLGRGRSLDFHGYENPFGIFKRHLARVGGLAGKYGFHPMIWSDMYFRLGSASRDYYDSCAVIPDEVRETIPRNIELVYWDYYHTDPGIYDRMIDRHVKLGFRPVMASGLWSWYRFWYDHRYSAERVKPCIESCRRNHLTELFFTMWGDDGAYCEFDSMLAGLAWASDLCYGNDGDDRRTARLYRAVTGGDYETVLLAGRINYQLPGRDNGAGTISQLFWDDPLMQQGFRSFNALDGDWYECCRRELESARGALRERALPESGDGGDLRYARLLFDVVIAKLHYQNQLRTGYLAGDREKLAGLLREELPGLLRLMARFQAAFRRQWLNKARPEGLEVIQIRNSGLTERLRESGRRVRAFLAGEVSAIPELELPCDTACRPGERYHQIATGSGLI</sequence>
<dbReference type="OrthoDB" id="383771at2"/>
<dbReference type="PANTHER" id="PTHR21040">
    <property type="entry name" value="BCDNA.GH04120"/>
    <property type="match status" value="1"/>
</dbReference>
<evidence type="ECO:0000313" key="3">
    <source>
        <dbReference type="Proteomes" id="UP000245959"/>
    </source>
</evidence>
<evidence type="ECO:0000313" key="2">
    <source>
        <dbReference type="EMBL" id="PVY36536.1"/>
    </source>
</evidence>
<dbReference type="Gene3D" id="1.20.120.670">
    <property type="entry name" value="N-acetyl-b-d-glucoasminidase"/>
    <property type="match status" value="1"/>
</dbReference>
<dbReference type="SUPFAM" id="SSF51445">
    <property type="entry name" value="(Trans)glycosidases"/>
    <property type="match status" value="1"/>
</dbReference>
<organism evidence="2 3">
    <name type="scientific">Victivallis vadensis</name>
    <dbReference type="NCBI Taxonomy" id="172901"/>
    <lineage>
        <taxon>Bacteria</taxon>
        <taxon>Pseudomonadati</taxon>
        <taxon>Lentisphaerota</taxon>
        <taxon>Lentisphaeria</taxon>
        <taxon>Victivallales</taxon>
        <taxon>Victivallaceae</taxon>
        <taxon>Victivallis</taxon>
    </lineage>
</organism>
<protein>
    <recommendedName>
        <fullName evidence="1">Glycoside Hydrolase 20C C-terminal domain-containing protein</fullName>
    </recommendedName>
</protein>
<dbReference type="Pfam" id="PF18088">
    <property type="entry name" value="Glyco_H_20C_C"/>
    <property type="match status" value="1"/>
</dbReference>
<dbReference type="InterPro" id="IPR041063">
    <property type="entry name" value="Glyco_H_20C_C"/>
</dbReference>
<keyword evidence="3" id="KW-1185">Reference proteome</keyword>
<reference evidence="2 3" key="1">
    <citation type="submission" date="2018-04" db="EMBL/GenBank/DDBJ databases">
        <title>Genomic Encyclopedia of Type Strains, Phase IV (KMG-IV): sequencing the most valuable type-strain genomes for metagenomic binning, comparative biology and taxonomic classification.</title>
        <authorList>
            <person name="Goeker M."/>
        </authorList>
    </citation>
    <scope>NUCLEOTIDE SEQUENCE [LARGE SCALE GENOMIC DNA]</scope>
    <source>
        <strain evidence="2 3">DSM 14823</strain>
    </source>
</reference>
<dbReference type="InterPro" id="IPR017853">
    <property type="entry name" value="GH"/>
</dbReference>
<dbReference type="Gene3D" id="3.20.20.80">
    <property type="entry name" value="Glycosidases"/>
    <property type="match status" value="1"/>
</dbReference>
<dbReference type="Proteomes" id="UP000245959">
    <property type="component" value="Unassembled WGS sequence"/>
</dbReference>
<dbReference type="AlphaFoldDB" id="A0A2U1AJD8"/>
<proteinExistence type="predicted"/>
<feature type="domain" description="Glycoside Hydrolase 20C C-terminal" evidence="1">
    <location>
        <begin position="446"/>
        <end position="599"/>
    </location>
</feature>
<accession>A0A2U1AJD8</accession>
<gene>
    <name evidence="2" type="ORF">C8D82_1352</name>
</gene>
<dbReference type="EMBL" id="QEKH01000035">
    <property type="protein sequence ID" value="PVY36536.1"/>
    <property type="molecule type" value="Genomic_DNA"/>
</dbReference>